<feature type="non-terminal residue" evidence="1">
    <location>
        <position position="1"/>
    </location>
</feature>
<accession>X1B3U8</accession>
<proteinExistence type="predicted"/>
<reference evidence="1" key="1">
    <citation type="journal article" date="2014" name="Front. Microbiol.">
        <title>High frequency of phylogenetically diverse reductive dehalogenase-homologous genes in deep subseafloor sedimentary metagenomes.</title>
        <authorList>
            <person name="Kawai M."/>
            <person name="Futagami T."/>
            <person name="Toyoda A."/>
            <person name="Takaki Y."/>
            <person name="Nishi S."/>
            <person name="Hori S."/>
            <person name="Arai W."/>
            <person name="Tsubouchi T."/>
            <person name="Morono Y."/>
            <person name="Uchiyama I."/>
            <person name="Ito T."/>
            <person name="Fujiyama A."/>
            <person name="Inagaki F."/>
            <person name="Takami H."/>
        </authorList>
    </citation>
    <scope>NUCLEOTIDE SEQUENCE</scope>
    <source>
        <strain evidence="1">Expedition CK06-06</strain>
    </source>
</reference>
<dbReference type="EMBL" id="BART01014633">
    <property type="protein sequence ID" value="GAG75952.1"/>
    <property type="molecule type" value="Genomic_DNA"/>
</dbReference>
<sequence>AWQEPGEKYFQVRTKDNKLFQLCYNEVEKEWSLTALVRD</sequence>
<gene>
    <name evidence="1" type="ORF">S01H4_29026</name>
</gene>
<protein>
    <submittedName>
        <fullName evidence="1">Uncharacterized protein</fullName>
    </submittedName>
</protein>
<evidence type="ECO:0000313" key="1">
    <source>
        <dbReference type="EMBL" id="GAG75952.1"/>
    </source>
</evidence>
<comment type="caution">
    <text evidence="1">The sequence shown here is derived from an EMBL/GenBank/DDBJ whole genome shotgun (WGS) entry which is preliminary data.</text>
</comment>
<name>X1B3U8_9ZZZZ</name>
<dbReference type="AlphaFoldDB" id="X1B3U8"/>
<organism evidence="1">
    <name type="scientific">marine sediment metagenome</name>
    <dbReference type="NCBI Taxonomy" id="412755"/>
    <lineage>
        <taxon>unclassified sequences</taxon>
        <taxon>metagenomes</taxon>
        <taxon>ecological metagenomes</taxon>
    </lineage>
</organism>